<keyword evidence="3" id="KW-1185">Reference proteome</keyword>
<accession>A0ABV5HM76</accession>
<organism evidence="2 3">
    <name type="scientific">Vibrio olivae</name>
    <dbReference type="NCBI Taxonomy" id="1243002"/>
    <lineage>
        <taxon>Bacteria</taxon>
        <taxon>Pseudomonadati</taxon>
        <taxon>Pseudomonadota</taxon>
        <taxon>Gammaproteobacteria</taxon>
        <taxon>Vibrionales</taxon>
        <taxon>Vibrionaceae</taxon>
        <taxon>Vibrio</taxon>
    </lineage>
</organism>
<feature type="chain" id="PRO_5045690482" evidence="1">
    <location>
        <begin position="26"/>
        <end position="87"/>
    </location>
</feature>
<name>A0ABV5HM76_9VIBR</name>
<evidence type="ECO:0000313" key="2">
    <source>
        <dbReference type="EMBL" id="MFB9134676.1"/>
    </source>
</evidence>
<dbReference type="Proteomes" id="UP001589645">
    <property type="component" value="Unassembled WGS sequence"/>
</dbReference>
<comment type="caution">
    <text evidence="2">The sequence shown here is derived from an EMBL/GenBank/DDBJ whole genome shotgun (WGS) entry which is preliminary data.</text>
</comment>
<sequence>MTRFSLSLSVLSTALLGMSPYISQAATSNEQNTIDARKQYEQNKEQITHASEYINRNQSQGERQTLLQVESKHSDAINVKVEGNNDK</sequence>
<protein>
    <submittedName>
        <fullName evidence="2">Uncharacterized protein</fullName>
    </submittedName>
</protein>
<feature type="signal peptide" evidence="1">
    <location>
        <begin position="1"/>
        <end position="25"/>
    </location>
</feature>
<dbReference type="RefSeq" id="WP_390190682.1">
    <property type="nucleotide sequence ID" value="NZ_JBHMEP010000001.1"/>
</dbReference>
<keyword evidence="1" id="KW-0732">Signal</keyword>
<reference evidence="2 3" key="1">
    <citation type="submission" date="2024-09" db="EMBL/GenBank/DDBJ databases">
        <authorList>
            <person name="Sun Q."/>
            <person name="Mori K."/>
        </authorList>
    </citation>
    <scope>NUCLEOTIDE SEQUENCE [LARGE SCALE GENOMIC DNA]</scope>
    <source>
        <strain evidence="2 3">CECT 8064</strain>
    </source>
</reference>
<proteinExistence type="predicted"/>
<evidence type="ECO:0000313" key="3">
    <source>
        <dbReference type="Proteomes" id="UP001589645"/>
    </source>
</evidence>
<evidence type="ECO:0000256" key="1">
    <source>
        <dbReference type="SAM" id="SignalP"/>
    </source>
</evidence>
<gene>
    <name evidence="2" type="ORF">ACFFUV_06760</name>
</gene>
<dbReference type="EMBL" id="JBHMEP010000001">
    <property type="protein sequence ID" value="MFB9134676.1"/>
    <property type="molecule type" value="Genomic_DNA"/>
</dbReference>